<sequence length="238" mass="26745">MEVGVVWNDGKNSSHRSEFGCLFHERLTETGEEKARPFQCLSDGEENKRAADASWATHTGGYRFLQLEFLQTVMPAMTPASSSKSAASALAPTPEVARTSEKAQKTWLNKCRTLKIDQTTGMVWKTTPGLNTAASIVVSAGEARIGYEVVGTCTELSLWAVGGDWGKNRKKPDYHVDAQSDKVVENCLQLSVRRYKEDYSCRLGKTRKSAGLMERYRERRLFRCHCEYTIPAFFRSLE</sequence>
<gene>
    <name evidence="1" type="ORF">GALMADRAFT_216688</name>
</gene>
<evidence type="ECO:0000313" key="2">
    <source>
        <dbReference type="Proteomes" id="UP000027222"/>
    </source>
</evidence>
<evidence type="ECO:0000313" key="1">
    <source>
        <dbReference type="EMBL" id="KDR67000.1"/>
    </source>
</evidence>
<protein>
    <submittedName>
        <fullName evidence="1">Uncharacterized protein</fullName>
    </submittedName>
</protein>
<dbReference type="EMBL" id="KL142418">
    <property type="protein sequence ID" value="KDR67000.1"/>
    <property type="molecule type" value="Genomic_DNA"/>
</dbReference>
<dbReference type="AlphaFoldDB" id="A0A067S807"/>
<reference evidence="2" key="1">
    <citation type="journal article" date="2014" name="Proc. Natl. Acad. Sci. U.S.A.">
        <title>Extensive sampling of basidiomycete genomes demonstrates inadequacy of the white-rot/brown-rot paradigm for wood decay fungi.</title>
        <authorList>
            <person name="Riley R."/>
            <person name="Salamov A.A."/>
            <person name="Brown D.W."/>
            <person name="Nagy L.G."/>
            <person name="Floudas D."/>
            <person name="Held B.W."/>
            <person name="Levasseur A."/>
            <person name="Lombard V."/>
            <person name="Morin E."/>
            <person name="Otillar R."/>
            <person name="Lindquist E.A."/>
            <person name="Sun H."/>
            <person name="LaButti K.M."/>
            <person name="Schmutz J."/>
            <person name="Jabbour D."/>
            <person name="Luo H."/>
            <person name="Baker S.E."/>
            <person name="Pisabarro A.G."/>
            <person name="Walton J.D."/>
            <person name="Blanchette R.A."/>
            <person name="Henrissat B."/>
            <person name="Martin F."/>
            <person name="Cullen D."/>
            <person name="Hibbett D.S."/>
            <person name="Grigoriev I.V."/>
        </authorList>
    </citation>
    <scope>NUCLEOTIDE SEQUENCE [LARGE SCALE GENOMIC DNA]</scope>
    <source>
        <strain evidence="2">CBS 339.88</strain>
    </source>
</reference>
<keyword evidence="2" id="KW-1185">Reference proteome</keyword>
<proteinExistence type="predicted"/>
<name>A0A067S807_GALM3</name>
<accession>A0A067S807</accession>
<organism evidence="1 2">
    <name type="scientific">Galerina marginata (strain CBS 339.88)</name>
    <dbReference type="NCBI Taxonomy" id="685588"/>
    <lineage>
        <taxon>Eukaryota</taxon>
        <taxon>Fungi</taxon>
        <taxon>Dikarya</taxon>
        <taxon>Basidiomycota</taxon>
        <taxon>Agaricomycotina</taxon>
        <taxon>Agaricomycetes</taxon>
        <taxon>Agaricomycetidae</taxon>
        <taxon>Agaricales</taxon>
        <taxon>Agaricineae</taxon>
        <taxon>Strophariaceae</taxon>
        <taxon>Galerina</taxon>
    </lineage>
</organism>
<dbReference type="HOGENOM" id="CLU_1165897_0_0_1"/>
<dbReference type="Proteomes" id="UP000027222">
    <property type="component" value="Unassembled WGS sequence"/>
</dbReference>